<dbReference type="AlphaFoldDB" id="A0A1V1I3I8"/>
<dbReference type="Proteomes" id="UP000245622">
    <property type="component" value="Chromosome 1"/>
</dbReference>
<evidence type="ECO:0000313" key="2">
    <source>
        <dbReference type="Proteomes" id="UP000245622"/>
    </source>
</evidence>
<accession>A0A1V1I3I8</accession>
<organism evidence="1 2">
    <name type="scientific">Romboutsia ilealis</name>
    <dbReference type="NCBI Taxonomy" id="1115758"/>
    <lineage>
        <taxon>Bacteria</taxon>
        <taxon>Bacillati</taxon>
        <taxon>Bacillota</taxon>
        <taxon>Clostridia</taxon>
        <taxon>Peptostreptococcales</taxon>
        <taxon>Peptostreptococcaceae</taxon>
        <taxon>Romboutsia</taxon>
    </lineage>
</organism>
<dbReference type="GeneID" id="82206204"/>
<protein>
    <submittedName>
        <fullName evidence="1">Uncharacterized protein</fullName>
    </submittedName>
</protein>
<keyword evidence="2" id="KW-1185">Reference proteome</keyword>
<reference evidence="1 2" key="1">
    <citation type="submission" date="2014-04" db="EMBL/GenBank/DDBJ databases">
        <authorList>
            <person name="Hornung B.V."/>
        </authorList>
    </citation>
    <scope>NUCLEOTIDE SEQUENCE [LARGE SCALE GENOMIC DNA]</scope>
    <source>
        <strain evidence="1 2">CRIB</strain>
    </source>
</reference>
<proteinExistence type="predicted"/>
<name>A0A1V1I3I8_9FIRM</name>
<evidence type="ECO:0000313" key="1">
    <source>
        <dbReference type="EMBL" id="CED94778.1"/>
    </source>
</evidence>
<dbReference type="EMBL" id="LN555523">
    <property type="protein sequence ID" value="CED94778.1"/>
    <property type="molecule type" value="Genomic_DNA"/>
</dbReference>
<dbReference type="KEGG" id="ril:CRIB_2175"/>
<sequence>MELIDQVSINALSKKDLLLILKALEYTHENTGLEDFIDLRNSIVKEICFLTETAEIDFINYLESNN</sequence>
<dbReference type="RefSeq" id="WP_180702275.1">
    <property type="nucleotide sequence ID" value="NZ_CAPEHT010000003.1"/>
</dbReference>
<gene>
    <name evidence="1" type="ORF">CRIB_2175</name>
</gene>